<dbReference type="Proteomes" id="UP000000600">
    <property type="component" value="Unassembled WGS sequence"/>
</dbReference>
<dbReference type="InParanoid" id="A0BDU7"/>
<gene>
    <name evidence="1" type="ORF">GSPATT00027744001</name>
</gene>
<dbReference type="HOGENOM" id="CLU_1520696_0_0_1"/>
<dbReference type="GeneID" id="5009896"/>
<proteinExistence type="predicted"/>
<evidence type="ECO:0000313" key="2">
    <source>
        <dbReference type="Proteomes" id="UP000000600"/>
    </source>
</evidence>
<keyword evidence="2" id="KW-1185">Reference proteome</keyword>
<organism evidence="1 2">
    <name type="scientific">Paramecium tetraurelia</name>
    <dbReference type="NCBI Taxonomy" id="5888"/>
    <lineage>
        <taxon>Eukaryota</taxon>
        <taxon>Sar</taxon>
        <taxon>Alveolata</taxon>
        <taxon>Ciliophora</taxon>
        <taxon>Intramacronucleata</taxon>
        <taxon>Oligohymenophorea</taxon>
        <taxon>Peniculida</taxon>
        <taxon>Parameciidae</taxon>
        <taxon>Paramecium</taxon>
    </lineage>
</organism>
<protein>
    <submittedName>
        <fullName evidence="1">Uncharacterized protein</fullName>
    </submittedName>
</protein>
<accession>A0BDU7</accession>
<name>A0BDU7_PARTE</name>
<dbReference type="KEGG" id="ptm:GSPATT00027744001"/>
<evidence type="ECO:0000313" key="1">
    <source>
        <dbReference type="EMBL" id="CAK56714.1"/>
    </source>
</evidence>
<dbReference type="RefSeq" id="XP_001424112.1">
    <property type="nucleotide sequence ID" value="XM_001424075.1"/>
</dbReference>
<dbReference type="EMBL" id="CT867988">
    <property type="protein sequence ID" value="CAK56714.1"/>
    <property type="molecule type" value="Genomic_DNA"/>
</dbReference>
<dbReference type="AlphaFoldDB" id="A0BDU7"/>
<sequence length="177" mass="20517">MNKSDTIHNQENIDPNIIRNLSSQQKKIPRSSGQKTPWSAKYHSPIILQSTGEISHSTNDDIEISCFQVGPVKTTQLSPNQAIVCQSRLEQYLTSNNVPDILSYLDEFEDLDWVKSNYITHIIEMIVKQEKEYLKQKDCWINSYINKQELSAHSINHQDDLQCVIQNWSIRRLLCSL</sequence>
<reference evidence="1 2" key="1">
    <citation type="journal article" date="2006" name="Nature">
        <title>Global trends of whole-genome duplications revealed by the ciliate Paramecium tetraurelia.</title>
        <authorList>
            <consortium name="Genoscope"/>
            <person name="Aury J.-M."/>
            <person name="Jaillon O."/>
            <person name="Duret L."/>
            <person name="Noel B."/>
            <person name="Jubin C."/>
            <person name="Porcel B.M."/>
            <person name="Segurens B."/>
            <person name="Daubin V."/>
            <person name="Anthouard V."/>
            <person name="Aiach N."/>
            <person name="Arnaiz O."/>
            <person name="Billaut A."/>
            <person name="Beisson J."/>
            <person name="Blanc I."/>
            <person name="Bouhouche K."/>
            <person name="Camara F."/>
            <person name="Duharcourt S."/>
            <person name="Guigo R."/>
            <person name="Gogendeau D."/>
            <person name="Katinka M."/>
            <person name="Keller A.-M."/>
            <person name="Kissmehl R."/>
            <person name="Klotz C."/>
            <person name="Koll F."/>
            <person name="Le Moue A."/>
            <person name="Lepere C."/>
            <person name="Malinsky S."/>
            <person name="Nowacki M."/>
            <person name="Nowak J.K."/>
            <person name="Plattner H."/>
            <person name="Poulain J."/>
            <person name="Ruiz F."/>
            <person name="Serrano V."/>
            <person name="Zagulski M."/>
            <person name="Dessen P."/>
            <person name="Betermier M."/>
            <person name="Weissenbach J."/>
            <person name="Scarpelli C."/>
            <person name="Schachter V."/>
            <person name="Sperling L."/>
            <person name="Meyer E."/>
            <person name="Cohen J."/>
            <person name="Wincker P."/>
        </authorList>
    </citation>
    <scope>NUCLEOTIDE SEQUENCE [LARGE SCALE GENOMIC DNA]</scope>
    <source>
        <strain evidence="1 2">Stock d4-2</strain>
    </source>
</reference>